<dbReference type="InterPro" id="IPR036056">
    <property type="entry name" value="Fibrinogen-like_C"/>
</dbReference>
<dbReference type="Gene3D" id="3.90.215.10">
    <property type="entry name" value="Gamma Fibrinogen, chain A, domain 1"/>
    <property type="match status" value="1"/>
</dbReference>
<evidence type="ECO:0000256" key="1">
    <source>
        <dbReference type="SAM" id="SignalP"/>
    </source>
</evidence>
<dbReference type="SMART" id="SM00186">
    <property type="entry name" value="FBG"/>
    <property type="match status" value="1"/>
</dbReference>
<accession>A0A0K8R8G2</accession>
<dbReference type="NCBIfam" id="NF040941">
    <property type="entry name" value="GGGWT_bact"/>
    <property type="match status" value="1"/>
</dbReference>
<dbReference type="InterPro" id="IPR050373">
    <property type="entry name" value="Fibrinogen_C-term_domain"/>
</dbReference>
<dbReference type="GO" id="GO:0005615">
    <property type="term" value="C:extracellular space"/>
    <property type="evidence" value="ECO:0007669"/>
    <property type="project" value="TreeGrafter"/>
</dbReference>
<dbReference type="InterPro" id="IPR014716">
    <property type="entry name" value="Fibrinogen_a/b/g_C_1"/>
</dbReference>
<organism evidence="3">
    <name type="scientific">Ixodes ricinus</name>
    <name type="common">Common tick</name>
    <name type="synonym">Acarus ricinus</name>
    <dbReference type="NCBI Taxonomy" id="34613"/>
    <lineage>
        <taxon>Eukaryota</taxon>
        <taxon>Metazoa</taxon>
        <taxon>Ecdysozoa</taxon>
        <taxon>Arthropoda</taxon>
        <taxon>Chelicerata</taxon>
        <taxon>Arachnida</taxon>
        <taxon>Acari</taxon>
        <taxon>Parasitiformes</taxon>
        <taxon>Ixodida</taxon>
        <taxon>Ixodoidea</taxon>
        <taxon>Ixodidae</taxon>
        <taxon>Ixodinae</taxon>
        <taxon>Ixodes</taxon>
    </lineage>
</organism>
<dbReference type="Pfam" id="PF00147">
    <property type="entry name" value="Fibrinogen_C"/>
    <property type="match status" value="1"/>
</dbReference>
<evidence type="ECO:0000259" key="2">
    <source>
        <dbReference type="PROSITE" id="PS51406"/>
    </source>
</evidence>
<dbReference type="PANTHER" id="PTHR19143">
    <property type="entry name" value="FIBRINOGEN/TENASCIN/ANGIOPOEITIN"/>
    <property type="match status" value="1"/>
</dbReference>
<evidence type="ECO:0000313" key="3">
    <source>
        <dbReference type="EMBL" id="JAA66754.1"/>
    </source>
</evidence>
<feature type="signal peptide" evidence="1">
    <location>
        <begin position="1"/>
        <end position="27"/>
    </location>
</feature>
<dbReference type="AlphaFoldDB" id="A0A0K8R8G2"/>
<dbReference type="EMBL" id="GADI01007054">
    <property type="protein sequence ID" value="JAA66754.1"/>
    <property type="molecule type" value="mRNA"/>
</dbReference>
<feature type="chain" id="PRO_5005516767" evidence="1">
    <location>
        <begin position="28"/>
        <end position="297"/>
    </location>
</feature>
<proteinExistence type="evidence at transcript level"/>
<feature type="domain" description="Fibrinogen C-terminal" evidence="2">
    <location>
        <begin position="58"/>
        <end position="287"/>
    </location>
</feature>
<dbReference type="PANTHER" id="PTHR19143:SF458">
    <property type="entry name" value="FIBRINOGEN C-TERMINAL DOMAIN-CONTAINING PROTEIN-RELATED"/>
    <property type="match status" value="1"/>
</dbReference>
<dbReference type="InterPro" id="IPR002181">
    <property type="entry name" value="Fibrinogen_a/b/g_C_dom"/>
</dbReference>
<reference evidence="3" key="1">
    <citation type="submission" date="2012-12" db="EMBL/GenBank/DDBJ databases">
        <title>Identification and characterization of a phenylalanine ammonia-lyase gene family in Isatis indigotica Fort.</title>
        <authorList>
            <person name="Liu Q."/>
            <person name="Chen J."/>
            <person name="Zhou X."/>
            <person name="Di P."/>
            <person name="Xiao Y."/>
            <person name="Xuan H."/>
            <person name="Zhang L."/>
            <person name="Chen W."/>
        </authorList>
    </citation>
    <scope>NUCLEOTIDE SEQUENCE</scope>
    <source>
        <tissue evidence="3">Salivary gland</tissue>
    </source>
</reference>
<protein>
    <submittedName>
        <fullName evidence="3">Putative ficolin/ixoderin</fullName>
    </submittedName>
</protein>
<dbReference type="SUPFAM" id="SSF56496">
    <property type="entry name" value="Fibrinogen C-terminal domain-like"/>
    <property type="match status" value="1"/>
</dbReference>
<sequence>MRPSESLTKTLNMFVVVLLIPAVAVNAFTERSSKRVPEISERYMPPKTYLIFDPCNTNKPGNRTVSCAQLRRQGHNLTTQYNITPHDKFLVWCDMETDGGGWTVIQRRSKTEGEGTEFERSKKDYDDGFYNSHSSSYWIGNENIHALTTSPNSKQVLRIEMTRNTKEKIIVQYSTFKVASKKDYYQLTIGGYSSPNGSDYDALKHQNGGRFVIADGSYHHDPCSRSRISGGWWFTIRGCMQSNLNGRKLNKVPPHTKGLGITWYKRGDSSSYQYVYESVEMKIRDADYGFCTGEMAK</sequence>
<name>A0A0K8R8G2_IXORI</name>
<keyword evidence="1" id="KW-0732">Signal</keyword>
<dbReference type="PROSITE" id="PS51406">
    <property type="entry name" value="FIBRINOGEN_C_2"/>
    <property type="match status" value="1"/>
</dbReference>